<dbReference type="EMBL" id="CP001576">
    <property type="protein sequence ID" value="ACO70064.1"/>
    <property type="molecule type" value="Genomic_DNA"/>
</dbReference>
<dbReference type="InParanoid" id="C1FHA1"/>
<dbReference type="Proteomes" id="UP000002009">
    <property type="component" value="Chromosome 10"/>
</dbReference>
<dbReference type="OrthoDB" id="497528at2759"/>
<dbReference type="OMA" id="FIRDCAA"/>
<gene>
    <name evidence="1" type="ORF">MICPUN_62012</name>
</gene>
<dbReference type="RefSeq" id="XP_002508806.1">
    <property type="nucleotide sequence ID" value="XM_002508760.1"/>
</dbReference>
<dbReference type="KEGG" id="mis:MICPUN_62012"/>
<name>C1FHA1_MICCC</name>
<evidence type="ECO:0000313" key="2">
    <source>
        <dbReference type="Proteomes" id="UP000002009"/>
    </source>
</evidence>
<evidence type="ECO:0000313" key="1">
    <source>
        <dbReference type="EMBL" id="ACO70064.1"/>
    </source>
</evidence>
<proteinExistence type="predicted"/>
<dbReference type="GeneID" id="8246805"/>
<sequence>MSAVAAAFSIGAARVVTRGSTRVTHVAKVANLAASHGRGRRDREVAFRNNHHGDSCRGSRIVPVVERFSIVPAASGEEEAIPQDEIDPQAVAPEDYALVVELLDSENGEELKEKVDLIAGNGLLTEGVVKAARVVVEQNEAAGQEQDIIELLRSVYDVLLRKFQELYKPAAKAALEFGSTLMDVFSAEDLELMEQGETPVSIGKVKLMMQEEFDREDGDHVDKMAFAKYLDEVLPIMDMQDDRLRQKLEEAPDDDTQQRLIMVMMSRTKERLKVEALRDIATNL</sequence>
<accession>C1FHA1</accession>
<organism evidence="1 2">
    <name type="scientific">Micromonas commoda (strain RCC299 / NOUM17 / CCMP2709)</name>
    <name type="common">Picoplanktonic green alga</name>
    <dbReference type="NCBI Taxonomy" id="296587"/>
    <lineage>
        <taxon>Eukaryota</taxon>
        <taxon>Viridiplantae</taxon>
        <taxon>Chlorophyta</taxon>
        <taxon>Mamiellophyceae</taxon>
        <taxon>Mamiellales</taxon>
        <taxon>Mamiellaceae</taxon>
        <taxon>Micromonas</taxon>
    </lineage>
</organism>
<reference evidence="1 2" key="1">
    <citation type="journal article" date="2009" name="Science">
        <title>Green evolution and dynamic adaptations revealed by genomes of the marine picoeukaryotes Micromonas.</title>
        <authorList>
            <person name="Worden A.Z."/>
            <person name="Lee J.H."/>
            <person name="Mock T."/>
            <person name="Rouze P."/>
            <person name="Simmons M.P."/>
            <person name="Aerts A.L."/>
            <person name="Allen A.E."/>
            <person name="Cuvelier M.L."/>
            <person name="Derelle E."/>
            <person name="Everett M.V."/>
            <person name="Foulon E."/>
            <person name="Grimwood J."/>
            <person name="Gundlach H."/>
            <person name="Henrissat B."/>
            <person name="Napoli C."/>
            <person name="McDonald S.M."/>
            <person name="Parker M.S."/>
            <person name="Rombauts S."/>
            <person name="Salamov A."/>
            <person name="Von Dassow P."/>
            <person name="Badger J.H."/>
            <person name="Coutinho P.M."/>
            <person name="Demir E."/>
            <person name="Dubchak I."/>
            <person name="Gentemann C."/>
            <person name="Eikrem W."/>
            <person name="Gready J.E."/>
            <person name="John U."/>
            <person name="Lanier W."/>
            <person name="Lindquist E.A."/>
            <person name="Lucas S."/>
            <person name="Mayer K.F."/>
            <person name="Moreau H."/>
            <person name="Not F."/>
            <person name="Otillar R."/>
            <person name="Panaud O."/>
            <person name="Pangilinan J."/>
            <person name="Paulsen I."/>
            <person name="Piegu B."/>
            <person name="Poliakov A."/>
            <person name="Robbens S."/>
            <person name="Schmutz J."/>
            <person name="Toulza E."/>
            <person name="Wyss T."/>
            <person name="Zelensky A."/>
            <person name="Zhou K."/>
            <person name="Armbrust E.V."/>
            <person name="Bhattacharya D."/>
            <person name="Goodenough U.W."/>
            <person name="Van de Peer Y."/>
            <person name="Grigoriev I.V."/>
        </authorList>
    </citation>
    <scope>NUCLEOTIDE SEQUENCE [LARGE SCALE GENOMIC DNA]</scope>
    <source>
        <strain evidence="2">RCC299 / NOUM17</strain>
    </source>
</reference>
<keyword evidence="2" id="KW-1185">Reference proteome</keyword>
<dbReference type="AlphaFoldDB" id="C1FHA1"/>
<protein>
    <submittedName>
        <fullName evidence="1">Uncharacterized protein</fullName>
    </submittedName>
</protein>